<evidence type="ECO:0000313" key="3">
    <source>
        <dbReference type="Proteomes" id="UP000652761"/>
    </source>
</evidence>
<proteinExistence type="predicted"/>
<evidence type="ECO:0000313" key="2">
    <source>
        <dbReference type="EMBL" id="MQM02344.1"/>
    </source>
</evidence>
<name>A0A843WDW8_COLES</name>
<keyword evidence="1" id="KW-1133">Transmembrane helix</keyword>
<accession>A0A843WDW8</accession>
<dbReference type="EMBL" id="NMUH01002839">
    <property type="protein sequence ID" value="MQM02344.1"/>
    <property type="molecule type" value="Genomic_DNA"/>
</dbReference>
<protein>
    <submittedName>
        <fullName evidence="2">Uncharacterized protein</fullName>
    </submittedName>
</protein>
<keyword evidence="3" id="KW-1185">Reference proteome</keyword>
<gene>
    <name evidence="2" type="ORF">Taro_035110</name>
</gene>
<sequence length="98" mass="10934">MGRAWWSASPSSPAWPGLLDVAGMARRVSRSLSRLWPSSLPDLSSHASSSSRWWWRRFDLQLGLAVLDSMLWPVVVAVESVALVSMLCFFFLFCGCSI</sequence>
<feature type="transmembrane region" description="Helical" evidence="1">
    <location>
        <begin position="70"/>
        <end position="94"/>
    </location>
</feature>
<keyword evidence="1" id="KW-0472">Membrane</keyword>
<dbReference type="PANTHER" id="PTHR33726:SF3">
    <property type="entry name" value="TRANSMEMBRANE PROTEIN"/>
    <property type="match status" value="1"/>
</dbReference>
<dbReference type="PANTHER" id="PTHR33726">
    <property type="entry name" value="TRANSMEMBRANE PROTEIN"/>
    <property type="match status" value="1"/>
</dbReference>
<dbReference type="AlphaFoldDB" id="A0A843WDW8"/>
<reference evidence="2" key="1">
    <citation type="submission" date="2017-07" db="EMBL/GenBank/DDBJ databases">
        <title>Taro Niue Genome Assembly and Annotation.</title>
        <authorList>
            <person name="Atibalentja N."/>
            <person name="Keating K."/>
            <person name="Fields C.J."/>
        </authorList>
    </citation>
    <scope>NUCLEOTIDE SEQUENCE</scope>
    <source>
        <strain evidence="2">Niue_2</strain>
        <tissue evidence="2">Leaf</tissue>
    </source>
</reference>
<organism evidence="2 3">
    <name type="scientific">Colocasia esculenta</name>
    <name type="common">Wild taro</name>
    <name type="synonym">Arum esculentum</name>
    <dbReference type="NCBI Taxonomy" id="4460"/>
    <lineage>
        <taxon>Eukaryota</taxon>
        <taxon>Viridiplantae</taxon>
        <taxon>Streptophyta</taxon>
        <taxon>Embryophyta</taxon>
        <taxon>Tracheophyta</taxon>
        <taxon>Spermatophyta</taxon>
        <taxon>Magnoliopsida</taxon>
        <taxon>Liliopsida</taxon>
        <taxon>Araceae</taxon>
        <taxon>Aroideae</taxon>
        <taxon>Colocasieae</taxon>
        <taxon>Colocasia</taxon>
    </lineage>
</organism>
<keyword evidence="1" id="KW-0812">Transmembrane</keyword>
<comment type="caution">
    <text evidence="2">The sequence shown here is derived from an EMBL/GenBank/DDBJ whole genome shotgun (WGS) entry which is preliminary data.</text>
</comment>
<evidence type="ECO:0000256" key="1">
    <source>
        <dbReference type="SAM" id="Phobius"/>
    </source>
</evidence>
<dbReference type="Proteomes" id="UP000652761">
    <property type="component" value="Unassembled WGS sequence"/>
</dbReference>